<dbReference type="InterPro" id="IPR044769">
    <property type="entry name" value="PIKfyve_PIPKc"/>
</dbReference>
<evidence type="ECO:0000256" key="1">
    <source>
        <dbReference type="ARBA" id="ARBA00012009"/>
    </source>
</evidence>
<evidence type="ECO:0000256" key="10">
    <source>
        <dbReference type="PROSITE-ProRule" id="PRU00781"/>
    </source>
</evidence>
<evidence type="ECO:0000256" key="3">
    <source>
        <dbReference type="ARBA" id="ARBA00022723"/>
    </source>
</evidence>
<feature type="domain" description="PIPK" evidence="14">
    <location>
        <begin position="1543"/>
        <end position="1874"/>
    </location>
</feature>
<dbReference type="PANTHER" id="PTHR45748:SF7">
    <property type="entry name" value="1-PHOSPHATIDYLINOSITOL 3-PHOSPHATE 5-KINASE-RELATED"/>
    <property type="match status" value="1"/>
</dbReference>
<sequence length="1942" mass="224363">MVQDHQKLGQKNQYQASGFIQNENLNKSVDSDDKDNSSFQIGQNGIGQGDESQFIGAGANNPSQIENLLQKHQDATLNRNHWVILIVQCNDFAGTRLKSQAIKHHCRICGNVFCHNCTTVKAIISNGMYNHQCLLQIGIEQKNVRMCSECEKMIEDYNKKLKQKNNLIFAEQRNSNYLSQDYQSQSRYSFFNNQESNKVYYHTIQLHKQIFNADEPIVATIQDQKDLDRLRMIQNEMDNMEYDNKKDGLNKLLSALEEEKYDYNSSIQFQNQDTSNIDKINYTRLRDFSNSHIRNIVTDCMKNNNIDNEKWGQKLLEFVSKAVDNVKPSSRLLGDSMDFNYFIKIKIVNFADNSKSSYINGIVMSKNLADKRMFKNINNPQILLLKDSLGQIKNDASHLMADISTVIDQEEYQVNIVKQKLTQVQPNIIIVEKDVSYKVLDALRDAKITVITNLNARKMRRVARLTQTIISPSYNVVDKSFVLGKCKCFRVDEPYTANLMKNYKYMNIDKDQPKEQNSVSNDRSLIYFEGCNPALGCTILLSGNTQTEIQELRRVKAALQEMLKLARNVVLERAFLMQINCQIPRSFVEDGSGINTLETPFLITRNILNRQTLVLSKVVMKKGISTDKLLLINPSLQMNLVNQSHQFTQQQIQNMLATGSMNCEDIPTNQNQLDDKMNQLMSPQGQVFQVQGLNPGFQQLNQKVNENFVKNNIDQMCGCPKKEKMTFYLKGQDESSSDETLGYFLRKLIKNSSKACEYCKEPMLKHFIQYYHRDGCIEIQLMLEKQDNKKQTQTIKPKEPPSQKKKEITMSGFCTICNKQVTPDIPMSSQFYEYSTARFLEQFFYNGDKLYNHGKDGVSCSHRSLRDIQRVFQNPGGFQITFKFIPLDVYTIEMIQPKTQDTTETFKQEIDRRRQSIDAGLYCAYEDLNSRIYSIIDYIKEQKQQILKKEQKKYFNQINTNIPIFTQPLKYIRLRLKELDQEISKTVQQFNIPLREVDTFFGILFIERKVLVNFLTYSRLIDEISKVACLLLVMLQLRVNILSKQSQLPSTVENQFENSAFLAANLEQIEQNQSKVGQDHQTTDRQTYTQIQSQNAERQTFATQQKKQFGGTLVPKQVADYDLLITELFQNNAELNQTLQQNQTQIGQGQSKQIAGTQNFQQSTNIEAIKRLLMDKVHTKFEDLFEKCSTERRLAKAKENNKGREGSMHQNVKNSNMNLLQQNIDSGNWIEILKNGYTSMPLGTDNLYVPLKENDIGSLISFVLASNIYKEAMIKQNYMDISQKIKVLGKHPRQPSQYPTMGGNTDVNPTPAGIRESTINMQGFAQQAQYQTQNTYMAVQHDETIKLLGKNDVFNAELSAHQIETELLCGERLYFLVKFSTERDDLSIRMVKNSNVAKLKHTSLTFTTGHQISSKRKNKKVQYNDFQENICPQVSQDYLDNNFYRDSVVELDKVIGLLNAYYFQQGSQFSQLQQNHNMAALNIISPPRPIVQQIPSQISNEDSSNFDHLEQQNLENHPNINPIMRESISANFLNSIKSPPIGVVGGNACNITLNQTTPQMMSSLNLPIPLSSNEVQDFCGIKSPLHTLNQKSNELLRQEISAPKVDFELKIYFPKKFEALRRFYCGSSYDFIQSLIKTKEWTSVSGGKTKSKFYRSYDDKYVYKEIKKSEFKMFLEFAPQYFDYLCKSFFHNYPCALCKILGAYKIKIIVYKNGQPKITKKYLYITENLNYGIKPEDESHIIRYDLKGSKNNRFVKNKEGKDTKAVLHDNNFLYEFNGRPLPIRYTINRILHICINNDTLCLSKSNIVDYSLLTIIDMKRKKVRFGIIDFVQQYTLDKIFESKFKNIINGGESPTIVDPEKYKQRFKKAMKSYFVGMCIQEEKLSSPQIKTELHEAEEDYSDDDDEINETTNKNEIQKDDMGLQQISMSVPSRVEHDDDQNQ</sequence>
<dbReference type="SUPFAM" id="SSF57903">
    <property type="entry name" value="FYVE/PHD zinc finger"/>
    <property type="match status" value="1"/>
</dbReference>
<evidence type="ECO:0000256" key="5">
    <source>
        <dbReference type="ARBA" id="ARBA00022771"/>
    </source>
</evidence>
<reference evidence="15 16" key="1">
    <citation type="submission" date="2014-06" db="EMBL/GenBank/DDBJ databases">
        <authorList>
            <person name="Swart Estienne"/>
        </authorList>
    </citation>
    <scope>NUCLEOTIDE SEQUENCE [LARGE SCALE GENOMIC DNA]</scope>
    <source>
        <strain evidence="15 16">130c</strain>
    </source>
</reference>
<dbReference type="PROSITE" id="PS51455">
    <property type="entry name" value="PIPK"/>
    <property type="match status" value="1"/>
</dbReference>
<evidence type="ECO:0000313" key="15">
    <source>
        <dbReference type="EMBL" id="CDW75711.1"/>
    </source>
</evidence>
<organism evidence="15 16">
    <name type="scientific">Stylonychia lemnae</name>
    <name type="common">Ciliate</name>
    <dbReference type="NCBI Taxonomy" id="5949"/>
    <lineage>
        <taxon>Eukaryota</taxon>
        <taxon>Sar</taxon>
        <taxon>Alveolata</taxon>
        <taxon>Ciliophora</taxon>
        <taxon>Intramacronucleata</taxon>
        <taxon>Spirotrichea</taxon>
        <taxon>Stichotrichia</taxon>
        <taxon>Sporadotrichida</taxon>
        <taxon>Oxytrichidae</taxon>
        <taxon>Stylonychinae</taxon>
        <taxon>Stylonychia</taxon>
    </lineage>
</organism>
<dbReference type="Gene3D" id="3.30.800.10">
    <property type="entry name" value="Phosphatidylinositol Phosphate Kinase II Beta"/>
    <property type="match status" value="1"/>
</dbReference>
<evidence type="ECO:0000256" key="9">
    <source>
        <dbReference type="PROSITE-ProRule" id="PRU00091"/>
    </source>
</evidence>
<dbReference type="FunFam" id="3.50.7.10:FF:000007">
    <property type="entry name" value="1-phosphatidylinositol 3-phosphate 5-kinase isoform X1"/>
    <property type="match status" value="1"/>
</dbReference>
<keyword evidence="5 9" id="KW-0863">Zinc-finger</keyword>
<evidence type="ECO:0000256" key="11">
    <source>
        <dbReference type="SAM" id="Coils"/>
    </source>
</evidence>
<name>A0A078A0I2_STYLE</name>
<dbReference type="GO" id="GO:0005524">
    <property type="term" value="F:ATP binding"/>
    <property type="evidence" value="ECO:0007669"/>
    <property type="project" value="UniProtKB-UniRule"/>
</dbReference>
<dbReference type="InParanoid" id="A0A078A0I2"/>
<keyword evidence="11" id="KW-0175">Coiled coil</keyword>
<evidence type="ECO:0000256" key="6">
    <source>
        <dbReference type="ARBA" id="ARBA00022777"/>
    </source>
</evidence>
<dbReference type="EC" id="2.7.1.150" evidence="1"/>
<dbReference type="InterPro" id="IPR027484">
    <property type="entry name" value="PInositol-4-P-5-kinase_N"/>
</dbReference>
<evidence type="ECO:0000259" key="14">
    <source>
        <dbReference type="PROSITE" id="PS51455"/>
    </source>
</evidence>
<keyword evidence="4 10" id="KW-0547">Nucleotide-binding</keyword>
<dbReference type="SMART" id="SM00064">
    <property type="entry name" value="FYVE"/>
    <property type="match status" value="1"/>
</dbReference>
<dbReference type="GO" id="GO:0000285">
    <property type="term" value="F:1-phosphatidylinositol-3-phosphate 5-kinase activity"/>
    <property type="evidence" value="ECO:0007669"/>
    <property type="project" value="UniProtKB-EC"/>
</dbReference>
<feature type="compositionally biased region" description="Acidic residues" evidence="12">
    <location>
        <begin position="1895"/>
        <end position="1908"/>
    </location>
</feature>
<dbReference type="InterPro" id="IPR027409">
    <property type="entry name" value="GroEL-like_apical_dom_sf"/>
</dbReference>
<dbReference type="Proteomes" id="UP000039865">
    <property type="component" value="Unassembled WGS sequence"/>
</dbReference>
<keyword evidence="3" id="KW-0479">Metal-binding</keyword>
<dbReference type="InterPro" id="IPR000306">
    <property type="entry name" value="Znf_FYVE"/>
</dbReference>
<evidence type="ECO:0000256" key="12">
    <source>
        <dbReference type="SAM" id="MobiDB-lite"/>
    </source>
</evidence>
<evidence type="ECO:0000313" key="16">
    <source>
        <dbReference type="Proteomes" id="UP000039865"/>
    </source>
</evidence>
<feature type="domain" description="FYVE-type" evidence="13">
    <location>
        <begin position="89"/>
        <end position="155"/>
    </location>
</feature>
<evidence type="ECO:0000256" key="7">
    <source>
        <dbReference type="ARBA" id="ARBA00022833"/>
    </source>
</evidence>
<keyword evidence="16" id="KW-1185">Reference proteome</keyword>
<keyword evidence="6 10" id="KW-0418">Kinase</keyword>
<dbReference type="InterPro" id="IPR002423">
    <property type="entry name" value="Cpn60/GroEL/TCP-1"/>
</dbReference>
<dbReference type="SUPFAM" id="SSF52029">
    <property type="entry name" value="GroEL apical domain-like"/>
    <property type="match status" value="1"/>
</dbReference>
<dbReference type="InterPro" id="IPR017455">
    <property type="entry name" value="Znf_FYVE-rel"/>
</dbReference>
<dbReference type="Pfam" id="PF01504">
    <property type="entry name" value="PIP5K"/>
    <property type="match status" value="2"/>
</dbReference>
<dbReference type="SUPFAM" id="SSF56104">
    <property type="entry name" value="SAICAR synthase-like"/>
    <property type="match status" value="1"/>
</dbReference>
<dbReference type="Pfam" id="PF00118">
    <property type="entry name" value="Cpn60_TCP1"/>
    <property type="match status" value="1"/>
</dbReference>
<keyword evidence="8 10" id="KW-0067">ATP-binding</keyword>
<proteinExistence type="predicted"/>
<dbReference type="GO" id="GO:0008270">
    <property type="term" value="F:zinc ion binding"/>
    <property type="evidence" value="ECO:0007669"/>
    <property type="project" value="UniProtKB-KW"/>
</dbReference>
<dbReference type="InterPro" id="IPR011011">
    <property type="entry name" value="Znf_FYVE_PHD"/>
</dbReference>
<dbReference type="PROSITE" id="PS50178">
    <property type="entry name" value="ZF_FYVE"/>
    <property type="match status" value="1"/>
</dbReference>
<dbReference type="Gene3D" id="3.50.7.10">
    <property type="entry name" value="GroEL"/>
    <property type="match status" value="1"/>
</dbReference>
<dbReference type="PANTHER" id="PTHR45748">
    <property type="entry name" value="1-PHOSPHATIDYLINOSITOL 3-PHOSPHATE 5-KINASE-RELATED"/>
    <property type="match status" value="1"/>
</dbReference>
<keyword evidence="7" id="KW-0862">Zinc</keyword>
<dbReference type="Gene3D" id="3.30.40.10">
    <property type="entry name" value="Zinc/RING finger domain, C3HC4 (zinc finger)"/>
    <property type="match status" value="1"/>
</dbReference>
<feature type="region of interest" description="Disordered" evidence="12">
    <location>
        <begin position="1892"/>
        <end position="1942"/>
    </location>
</feature>
<dbReference type="OrthoDB" id="313590at2759"/>
<evidence type="ECO:0000256" key="4">
    <source>
        <dbReference type="ARBA" id="ARBA00022741"/>
    </source>
</evidence>
<feature type="coiled-coil region" evidence="11">
    <location>
        <begin position="147"/>
        <end position="174"/>
    </location>
</feature>
<dbReference type="InterPro" id="IPR013083">
    <property type="entry name" value="Znf_RING/FYVE/PHD"/>
</dbReference>
<dbReference type="CDD" id="cd17300">
    <property type="entry name" value="PIPKc_PIKfyve"/>
    <property type="match status" value="1"/>
</dbReference>
<protein>
    <recommendedName>
        <fullName evidence="1">1-phosphatidylinositol-3-phosphate 5-kinase</fullName>
        <ecNumber evidence="1">2.7.1.150</ecNumber>
    </recommendedName>
</protein>
<dbReference type="InterPro" id="IPR027483">
    <property type="entry name" value="PInositol-4-P-4/5-kinase_C_sf"/>
</dbReference>
<dbReference type="GO" id="GO:0010008">
    <property type="term" value="C:endosome membrane"/>
    <property type="evidence" value="ECO:0007669"/>
    <property type="project" value="TreeGrafter"/>
</dbReference>
<evidence type="ECO:0000256" key="8">
    <source>
        <dbReference type="ARBA" id="ARBA00022840"/>
    </source>
</evidence>
<dbReference type="InterPro" id="IPR002498">
    <property type="entry name" value="PInositol-4-P-4/5-kinase_core"/>
</dbReference>
<dbReference type="Pfam" id="PF01363">
    <property type="entry name" value="FYVE"/>
    <property type="match status" value="1"/>
</dbReference>
<dbReference type="SMART" id="SM00330">
    <property type="entry name" value="PIPKc"/>
    <property type="match status" value="1"/>
</dbReference>
<dbReference type="Gene3D" id="3.30.810.10">
    <property type="entry name" value="2-Layer Sandwich"/>
    <property type="match status" value="1"/>
</dbReference>
<evidence type="ECO:0000256" key="2">
    <source>
        <dbReference type="ARBA" id="ARBA00022679"/>
    </source>
</evidence>
<dbReference type="EMBL" id="CCKQ01004551">
    <property type="protein sequence ID" value="CDW75711.1"/>
    <property type="molecule type" value="Genomic_DNA"/>
</dbReference>
<evidence type="ECO:0000259" key="13">
    <source>
        <dbReference type="PROSITE" id="PS50178"/>
    </source>
</evidence>
<gene>
    <name evidence="15" type="primary">Contig10253.g10946</name>
    <name evidence="15" type="ORF">STYLEM_4704</name>
</gene>
<keyword evidence="2 10" id="KW-0808">Transferase</keyword>
<dbReference type="OMA" id="VGPKFLF"/>
<dbReference type="GO" id="GO:0046854">
    <property type="term" value="P:phosphatidylinositol phosphate biosynthetic process"/>
    <property type="evidence" value="ECO:0007669"/>
    <property type="project" value="TreeGrafter"/>
</dbReference>
<accession>A0A078A0I2</accession>